<dbReference type="Proteomes" id="UP001155901">
    <property type="component" value="Unassembled WGS sequence"/>
</dbReference>
<dbReference type="RefSeq" id="WP_217945283.1">
    <property type="nucleotide sequence ID" value="NZ_JAHTGR010000016.1"/>
</dbReference>
<sequence length="190" mass="20093">MDNQTLAVALVVGGLLVYAVTHQDGSTAGDDESNIIEDGFEEIMSRVSSWPTGSAPYQETIAQAAVTFGVPAEILAWLLWKESRYNPAIIDGSKRSRVGAMGIAQFMPATAVDELGSQAAALDPDTAIPGAARYLAKLYRSAGTWAGALAAYNWGIGNVTRKGLDLAPPETVDYYTTIMAKANANGADYE</sequence>
<dbReference type="EMBL" id="JALJZU010000002">
    <property type="protein sequence ID" value="MCP2007246.1"/>
    <property type="molecule type" value="Genomic_DNA"/>
</dbReference>
<protein>
    <submittedName>
        <fullName evidence="2">Lytic transglycosylase domain-containing protein</fullName>
    </submittedName>
    <submittedName>
        <fullName evidence="3">Soluble lytic murein transglycosylase-like protein</fullName>
    </submittedName>
</protein>
<dbReference type="Proteomes" id="UP001162889">
    <property type="component" value="Unassembled WGS sequence"/>
</dbReference>
<dbReference type="Pfam" id="PF01464">
    <property type="entry name" value="SLT"/>
    <property type="match status" value="1"/>
</dbReference>
<evidence type="ECO:0000313" key="4">
    <source>
        <dbReference type="Proteomes" id="UP001155901"/>
    </source>
</evidence>
<organism evidence="2 4">
    <name type="scientific">Duganella violaceipulchra</name>
    <dbReference type="NCBI Taxonomy" id="2849652"/>
    <lineage>
        <taxon>Bacteria</taxon>
        <taxon>Pseudomonadati</taxon>
        <taxon>Pseudomonadota</taxon>
        <taxon>Betaproteobacteria</taxon>
        <taxon>Burkholderiales</taxon>
        <taxon>Oxalobacteraceae</taxon>
        <taxon>Telluria group</taxon>
        <taxon>Duganella</taxon>
    </lineage>
</organism>
<dbReference type="AlphaFoldDB" id="A0AA41HD17"/>
<dbReference type="CDD" id="cd00254">
    <property type="entry name" value="LT-like"/>
    <property type="match status" value="1"/>
</dbReference>
<reference evidence="2" key="1">
    <citation type="submission" date="2021-07" db="EMBL/GenBank/DDBJ databases">
        <title>Characterization of violacein-producing bacteria and related species.</title>
        <authorList>
            <person name="Wilson H.S."/>
            <person name="De Leon M.E."/>
        </authorList>
    </citation>
    <scope>NUCLEOTIDE SEQUENCE</scope>
    <source>
        <strain evidence="2">HSC-15S17</strain>
    </source>
</reference>
<evidence type="ECO:0000313" key="5">
    <source>
        <dbReference type="Proteomes" id="UP001162889"/>
    </source>
</evidence>
<reference evidence="3" key="2">
    <citation type="submission" date="2022-03" db="EMBL/GenBank/DDBJ databases">
        <title>Genome Encyclopedia of Bacteria and Archaea VI: Functional Genomics of Type Strains.</title>
        <authorList>
            <person name="Whitman W."/>
        </authorList>
    </citation>
    <scope>NUCLEOTIDE SEQUENCE</scope>
    <source>
        <strain evidence="3">HSC-15S17</strain>
    </source>
</reference>
<accession>A0AA41HD17</accession>
<feature type="domain" description="Transglycosylase SLT" evidence="1">
    <location>
        <begin position="60"/>
        <end position="162"/>
    </location>
</feature>
<dbReference type="PANTHER" id="PTHR37423">
    <property type="entry name" value="SOLUBLE LYTIC MUREIN TRANSGLYCOSYLASE-RELATED"/>
    <property type="match status" value="1"/>
</dbReference>
<dbReference type="InterPro" id="IPR008258">
    <property type="entry name" value="Transglycosylase_SLT_dom_1"/>
</dbReference>
<dbReference type="PANTHER" id="PTHR37423:SF2">
    <property type="entry name" value="MEMBRANE-BOUND LYTIC MUREIN TRANSGLYCOSYLASE C"/>
    <property type="match status" value="1"/>
</dbReference>
<evidence type="ECO:0000259" key="1">
    <source>
        <dbReference type="Pfam" id="PF01464"/>
    </source>
</evidence>
<dbReference type="EMBL" id="JAHTGR010000016">
    <property type="protein sequence ID" value="MBV6324361.1"/>
    <property type="molecule type" value="Genomic_DNA"/>
</dbReference>
<gene>
    <name evidence="2" type="ORF">KVP70_25835</name>
    <name evidence="3" type="ORF">L1274_000939</name>
</gene>
<keyword evidence="5" id="KW-1185">Reference proteome</keyword>
<proteinExistence type="predicted"/>
<evidence type="ECO:0000313" key="2">
    <source>
        <dbReference type="EMBL" id="MBV6324361.1"/>
    </source>
</evidence>
<evidence type="ECO:0000313" key="3">
    <source>
        <dbReference type="EMBL" id="MCP2007246.1"/>
    </source>
</evidence>
<name>A0AA41HD17_9BURK</name>
<comment type="caution">
    <text evidence="2">The sequence shown here is derived from an EMBL/GenBank/DDBJ whole genome shotgun (WGS) entry which is preliminary data.</text>
</comment>